<dbReference type="InterPro" id="IPR036844">
    <property type="entry name" value="Hint_dom_sf"/>
</dbReference>
<dbReference type="SUPFAM" id="SSF51294">
    <property type="entry name" value="Hedgehog/intein (Hint) domain"/>
    <property type="match status" value="1"/>
</dbReference>
<accession>A0A348WGC2</accession>
<dbReference type="AlphaFoldDB" id="A0A348WGC2"/>
<name>A0A348WGC2_9RHOB</name>
<evidence type="ECO:0000313" key="2">
    <source>
        <dbReference type="EMBL" id="HAR53584.1"/>
    </source>
</evidence>
<dbReference type="GO" id="GO:0016539">
    <property type="term" value="P:intein-mediated protein splicing"/>
    <property type="evidence" value="ECO:0007669"/>
    <property type="project" value="InterPro"/>
</dbReference>
<dbReference type="Gene3D" id="2.170.16.10">
    <property type="entry name" value="Hedgehog/Intein (Hint) domain"/>
    <property type="match status" value="1"/>
</dbReference>
<dbReference type="InterPro" id="IPR028992">
    <property type="entry name" value="Hedgehog/Intein_dom"/>
</dbReference>
<gene>
    <name evidence="2" type="ORF">DCS45_17170</name>
</gene>
<dbReference type="PROSITE" id="PS50817">
    <property type="entry name" value="INTEIN_N_TER"/>
    <property type="match status" value="1"/>
</dbReference>
<dbReference type="Pfam" id="PF13403">
    <property type="entry name" value="Hint_2"/>
    <property type="match status" value="1"/>
</dbReference>
<sequence>MPSGTYTFTMYRISGSANSTFTVTDTFTVTVFDEDDDFGVGDDSPKTETGTLPVIQSISGPAPSGWAAGQSFVFGGARGIESGSAADDYLVPKVNGTFTLGDAIYSLPGASTPLVVGQTYTRNGASSNVNSEIPGDVPCFVAGTMIATQKGEVAVEDLRAGDMVLTRDAGYQPIRWIAGRTIQSTRATAPIVFGEGTLGACRELRVSPNHRMLISTAEAELYFGEAEILVPAKHLTMLRNVYQEAPGEVRYYHFLFDQHQIVFSNGALSESFLPGERAMDGLAEASRREILDIFPELMDITLPQPQIARTCIRAFERPVLEAMLQRVM</sequence>
<feature type="domain" description="Hedgehog/Intein (Hint)" evidence="1">
    <location>
        <begin position="138"/>
        <end position="275"/>
    </location>
</feature>
<dbReference type="InterPro" id="IPR006141">
    <property type="entry name" value="Intein_N"/>
</dbReference>
<organism evidence="2 3">
    <name type="scientific">Roseovarius nubinhibens</name>
    <dbReference type="NCBI Taxonomy" id="314263"/>
    <lineage>
        <taxon>Bacteria</taxon>
        <taxon>Pseudomonadati</taxon>
        <taxon>Pseudomonadota</taxon>
        <taxon>Alphaproteobacteria</taxon>
        <taxon>Rhodobacterales</taxon>
        <taxon>Roseobacteraceae</taxon>
        <taxon>Roseovarius</taxon>
    </lineage>
</organism>
<evidence type="ECO:0000259" key="1">
    <source>
        <dbReference type="Pfam" id="PF13403"/>
    </source>
</evidence>
<dbReference type="EMBL" id="DMVW01000165">
    <property type="protein sequence ID" value="HAR53584.1"/>
    <property type="molecule type" value="Genomic_DNA"/>
</dbReference>
<proteinExistence type="predicted"/>
<evidence type="ECO:0000313" key="3">
    <source>
        <dbReference type="Proteomes" id="UP000264719"/>
    </source>
</evidence>
<dbReference type="Proteomes" id="UP000264719">
    <property type="component" value="Unassembled WGS sequence"/>
</dbReference>
<reference evidence="2 3" key="1">
    <citation type="journal article" date="2018" name="Nat. Biotechnol.">
        <title>A standardized bacterial taxonomy based on genome phylogeny substantially revises the tree of life.</title>
        <authorList>
            <person name="Parks D.H."/>
            <person name="Chuvochina M."/>
            <person name="Waite D.W."/>
            <person name="Rinke C."/>
            <person name="Skarshewski A."/>
            <person name="Chaumeil P.A."/>
            <person name="Hugenholtz P."/>
        </authorList>
    </citation>
    <scope>NUCLEOTIDE SEQUENCE [LARGE SCALE GENOMIC DNA]</scope>
    <source>
        <strain evidence="2">UBA9169</strain>
    </source>
</reference>
<comment type="caution">
    <text evidence="2">The sequence shown here is derived from an EMBL/GenBank/DDBJ whole genome shotgun (WGS) entry which is preliminary data.</text>
</comment>
<protein>
    <recommendedName>
        <fullName evidence="1">Hedgehog/Intein (Hint) domain-containing protein</fullName>
    </recommendedName>
</protein>